<protein>
    <recommendedName>
        <fullName evidence="2">3-hydroxyisobutyryl-CoA hydrolase</fullName>
        <ecNumber evidence="2">3.1.2.4</ecNumber>
    </recommendedName>
</protein>
<sequence length="338" mass="37095">MTYDEILFTVEKGVARVTLNRPKAHNALTLSKIRHLDPALRVWADDPDVRLVVIEGTGERAFCAGGDVRAMAEAVHDGRFADNEAFFAEEYRLNRLIKTYEKPFIALMDGITMGGGVGISVHGRFRVVTERTVFAMPETGIGMFPDVGGTFFLPRLPGRVGTWLALTGARLKAPDLLALGLATHHIPAERLDELKQALMSSPHPAQVLNHYHVDPGPGVLTNEQRVLIDRCFASDSVEAIVAVLEAQNDPWAQDACETILAKSPTASKITLHQMRLGATLTFDAAMDLEYRIATRITRLPDFYEGVRAVLIDKDNTPRWSPASLEAVASQTVEAVFAP</sequence>
<organism evidence="5 6">
    <name type="scientific">Pararhodospirillum photometricum DSM 122</name>
    <dbReference type="NCBI Taxonomy" id="1150469"/>
    <lineage>
        <taxon>Bacteria</taxon>
        <taxon>Pseudomonadati</taxon>
        <taxon>Pseudomonadota</taxon>
        <taxon>Alphaproteobacteria</taxon>
        <taxon>Rhodospirillales</taxon>
        <taxon>Rhodospirillaceae</taxon>
        <taxon>Pararhodospirillum</taxon>
    </lineage>
</organism>
<dbReference type="GO" id="GO:0006574">
    <property type="term" value="P:L-valine catabolic process"/>
    <property type="evidence" value="ECO:0007669"/>
    <property type="project" value="TreeGrafter"/>
</dbReference>
<keyword evidence="3" id="KW-0378">Hydrolase</keyword>
<evidence type="ECO:0000256" key="1">
    <source>
        <dbReference type="ARBA" id="ARBA00001709"/>
    </source>
</evidence>
<dbReference type="InterPro" id="IPR032259">
    <property type="entry name" value="HIBYL-CoA-H"/>
</dbReference>
<evidence type="ECO:0000313" key="5">
    <source>
        <dbReference type="EMBL" id="CCG08659.1"/>
    </source>
</evidence>
<dbReference type="PATRIC" id="fig|1150469.3.peg.2286"/>
<dbReference type="EMBL" id="HE663493">
    <property type="protein sequence ID" value="CCG08659.1"/>
    <property type="molecule type" value="Genomic_DNA"/>
</dbReference>
<keyword evidence="6" id="KW-1185">Reference proteome</keyword>
<dbReference type="Proteomes" id="UP000033220">
    <property type="component" value="Chromosome DSM 122"/>
</dbReference>
<dbReference type="NCBIfam" id="NF004127">
    <property type="entry name" value="PRK05617.1"/>
    <property type="match status" value="1"/>
</dbReference>
<dbReference type="PANTHER" id="PTHR43176">
    <property type="entry name" value="3-HYDROXYISOBUTYRYL-COA HYDROLASE-RELATED"/>
    <property type="match status" value="1"/>
</dbReference>
<dbReference type="eggNOG" id="COG1024">
    <property type="taxonomic scope" value="Bacteria"/>
</dbReference>
<evidence type="ECO:0000256" key="3">
    <source>
        <dbReference type="ARBA" id="ARBA00022801"/>
    </source>
</evidence>
<comment type="catalytic activity">
    <reaction evidence="1">
        <text>3-hydroxy-2-methylpropanoyl-CoA + H2O = 3-hydroxy-2-methylpropanoate + CoA + H(+)</text>
        <dbReference type="Rhea" id="RHEA:20888"/>
        <dbReference type="ChEBI" id="CHEBI:11805"/>
        <dbReference type="ChEBI" id="CHEBI:15377"/>
        <dbReference type="ChEBI" id="CHEBI:15378"/>
        <dbReference type="ChEBI" id="CHEBI:57287"/>
        <dbReference type="ChEBI" id="CHEBI:57340"/>
        <dbReference type="EC" id="3.1.2.4"/>
    </reaction>
</comment>
<dbReference type="Pfam" id="PF16113">
    <property type="entry name" value="ECH_2"/>
    <property type="match status" value="1"/>
</dbReference>
<dbReference type="HOGENOM" id="CLU_009834_22_1_5"/>
<dbReference type="FunFam" id="3.90.226.10:FF:000026">
    <property type="entry name" value="3-hydroxyisobutyryl-CoA hydrolase, mitochondrial"/>
    <property type="match status" value="1"/>
</dbReference>
<evidence type="ECO:0000259" key="4">
    <source>
        <dbReference type="Pfam" id="PF16113"/>
    </source>
</evidence>
<accession>H6SKZ4</accession>
<dbReference type="OrthoDB" id="9790967at2"/>
<dbReference type="InterPro" id="IPR045004">
    <property type="entry name" value="ECH_dom"/>
</dbReference>
<dbReference type="InterPro" id="IPR029045">
    <property type="entry name" value="ClpP/crotonase-like_dom_sf"/>
</dbReference>
<reference evidence="5 6" key="1">
    <citation type="submission" date="2012-02" db="EMBL/GenBank/DDBJ databases">
        <title>Shotgun genome sequence of Phaeospirillum photometricum DSM 122.</title>
        <authorList>
            <person name="Duquesne K."/>
            <person name="Sturgis J."/>
        </authorList>
    </citation>
    <scope>NUCLEOTIDE SEQUENCE [LARGE SCALE GENOMIC DNA]</scope>
    <source>
        <strain evidence="6">DSM122</strain>
    </source>
</reference>
<dbReference type="STRING" id="1150469.RSPPHO_02033"/>
<dbReference type="KEGG" id="rpm:RSPPHO_02033"/>
<dbReference type="Gene3D" id="3.90.226.10">
    <property type="entry name" value="2-enoyl-CoA Hydratase, Chain A, domain 1"/>
    <property type="match status" value="1"/>
</dbReference>
<feature type="domain" description="Enoyl-CoA hydratase/isomerase" evidence="4">
    <location>
        <begin position="15"/>
        <end position="336"/>
    </location>
</feature>
<dbReference type="SUPFAM" id="SSF52096">
    <property type="entry name" value="ClpP/crotonase"/>
    <property type="match status" value="1"/>
</dbReference>
<dbReference type="EC" id="3.1.2.4" evidence="2"/>
<dbReference type="PANTHER" id="PTHR43176:SF3">
    <property type="entry name" value="3-HYDROXYISOBUTYRYL-COA HYDROLASE, MITOCHONDRIAL"/>
    <property type="match status" value="1"/>
</dbReference>
<evidence type="ECO:0000313" key="6">
    <source>
        <dbReference type="Proteomes" id="UP000033220"/>
    </source>
</evidence>
<proteinExistence type="predicted"/>
<dbReference type="RefSeq" id="WP_014415293.1">
    <property type="nucleotide sequence ID" value="NC_017059.1"/>
</dbReference>
<dbReference type="GO" id="GO:0003860">
    <property type="term" value="F:3-hydroxyisobutyryl-CoA hydrolase activity"/>
    <property type="evidence" value="ECO:0007669"/>
    <property type="project" value="UniProtKB-EC"/>
</dbReference>
<name>H6SKZ4_PARPM</name>
<dbReference type="CDD" id="cd06558">
    <property type="entry name" value="crotonase-like"/>
    <property type="match status" value="1"/>
</dbReference>
<evidence type="ECO:0000256" key="2">
    <source>
        <dbReference type="ARBA" id="ARBA00011915"/>
    </source>
</evidence>
<dbReference type="AlphaFoldDB" id="H6SKZ4"/>
<gene>
    <name evidence="5" type="ORF">RSPPHO_02033</name>
</gene>